<keyword evidence="1" id="KW-0328">Glycosyltransferase</keyword>
<dbReference type="Pfam" id="PF00535">
    <property type="entry name" value="Glycos_transf_2"/>
    <property type="match status" value="1"/>
</dbReference>
<keyword evidence="2" id="KW-0808">Transferase</keyword>
<evidence type="ECO:0000313" key="4">
    <source>
        <dbReference type="EMBL" id="QOW37895.1"/>
    </source>
</evidence>
<dbReference type="InterPro" id="IPR001173">
    <property type="entry name" value="Glyco_trans_2-like"/>
</dbReference>
<protein>
    <submittedName>
        <fullName evidence="4">GT</fullName>
    </submittedName>
</protein>
<sequence length="333" mass="38505">MQSFPIKISIIVNTFNVSKYIIRTIESICSQLTNETELIIIDDGSTDDTVKKIKKNMPVNHNVHLIAQVHNKGISAERNYGILRATGKYILFIDGDDYIDPQTISKLLGIVEQNDFDIVGYNMEAVPDYINKNSLSSREKKYVSSELKAGIYTKDQLLNSLFKNELKHNPVSYLFKRELFLRNDIFFPEDINYGEDYATIYKFFDSVKEGKVVNERLYKYVQRTSSATHKPRVKYAQDNLQVSREILRYFENTDYCSGAQNYVIPRLITALSIAARTKASNSKILVQEVETEIKSLSRTNHQLRKYLTSNLRLKVYLNNAGLLKYIYYYKGLS</sequence>
<evidence type="ECO:0000256" key="2">
    <source>
        <dbReference type="ARBA" id="ARBA00022679"/>
    </source>
</evidence>
<dbReference type="SUPFAM" id="SSF53448">
    <property type="entry name" value="Nucleotide-diphospho-sugar transferases"/>
    <property type="match status" value="1"/>
</dbReference>
<name>A0A7S7A9L1_LEUME</name>
<evidence type="ECO:0000259" key="3">
    <source>
        <dbReference type="Pfam" id="PF00535"/>
    </source>
</evidence>
<accession>A0A7S7A9L1</accession>
<dbReference type="Gene3D" id="3.90.550.10">
    <property type="entry name" value="Spore Coat Polysaccharide Biosynthesis Protein SpsA, Chain A"/>
    <property type="match status" value="1"/>
</dbReference>
<reference evidence="4" key="1">
    <citation type="journal article" date="2020" name="FEMS Microbiol. Lett.">
        <title>Screening for texturing Leuconostoc and genomics behind polysaccharide production.</title>
        <authorList>
            <person name="Poulsen V.K."/>
            <person name="Koza A."/>
            <person name="Al-Nakeeb K."/>
            <person name="Oeregaard G."/>
        </authorList>
    </citation>
    <scope>NUCLEOTIDE SEQUENCE</scope>
    <source>
        <strain evidence="4">Ln2</strain>
    </source>
</reference>
<dbReference type="InterPro" id="IPR029044">
    <property type="entry name" value="Nucleotide-diphossugar_trans"/>
</dbReference>
<dbReference type="RefSeq" id="WP_273709302.1">
    <property type="nucleotide sequence ID" value="NZ_JAQPWX010000017.1"/>
</dbReference>
<dbReference type="PANTHER" id="PTHR22916">
    <property type="entry name" value="GLYCOSYLTRANSFERASE"/>
    <property type="match status" value="1"/>
</dbReference>
<evidence type="ECO:0000256" key="1">
    <source>
        <dbReference type="ARBA" id="ARBA00022676"/>
    </source>
</evidence>
<dbReference type="PANTHER" id="PTHR22916:SF51">
    <property type="entry name" value="GLYCOSYLTRANSFERASE EPSH-RELATED"/>
    <property type="match status" value="1"/>
</dbReference>
<dbReference type="GO" id="GO:0016757">
    <property type="term" value="F:glycosyltransferase activity"/>
    <property type="evidence" value="ECO:0007669"/>
    <property type="project" value="UniProtKB-KW"/>
</dbReference>
<dbReference type="EMBL" id="MT799688">
    <property type="protein sequence ID" value="QOW37895.1"/>
    <property type="molecule type" value="Genomic_DNA"/>
</dbReference>
<organism evidence="4">
    <name type="scientific">Leuconostoc mesenteroides</name>
    <dbReference type="NCBI Taxonomy" id="1245"/>
    <lineage>
        <taxon>Bacteria</taxon>
        <taxon>Bacillati</taxon>
        <taxon>Bacillota</taxon>
        <taxon>Bacilli</taxon>
        <taxon>Lactobacillales</taxon>
        <taxon>Lactobacillaceae</taxon>
        <taxon>Leuconostoc</taxon>
    </lineage>
</organism>
<dbReference type="AlphaFoldDB" id="A0A7S7A9L1"/>
<proteinExistence type="predicted"/>
<dbReference type="CDD" id="cd00761">
    <property type="entry name" value="Glyco_tranf_GTA_type"/>
    <property type="match status" value="1"/>
</dbReference>
<feature type="domain" description="Glycosyltransferase 2-like" evidence="3">
    <location>
        <begin position="9"/>
        <end position="147"/>
    </location>
</feature>